<comment type="caution">
    <text evidence="2">The sequence shown here is derived from an EMBL/GenBank/DDBJ whole genome shotgun (WGS) entry which is preliminary data.</text>
</comment>
<proteinExistence type="predicted"/>
<dbReference type="AlphaFoldDB" id="A0A2P5K868"/>
<evidence type="ECO:0000259" key="1">
    <source>
        <dbReference type="Pfam" id="PF12241"/>
    </source>
</evidence>
<accession>A0A2P5K868</accession>
<evidence type="ECO:0000313" key="3">
    <source>
        <dbReference type="Proteomes" id="UP000243096"/>
    </source>
</evidence>
<organism evidence="2 3">
    <name type="scientific">Mycetohabitans endofungorum</name>
    <dbReference type="NCBI Taxonomy" id="417203"/>
    <lineage>
        <taxon>Bacteria</taxon>
        <taxon>Pseudomonadati</taxon>
        <taxon>Pseudomonadota</taxon>
        <taxon>Betaproteobacteria</taxon>
        <taxon>Burkholderiales</taxon>
        <taxon>Burkholderiaceae</taxon>
        <taxon>Mycetohabitans</taxon>
    </lineage>
</organism>
<dbReference type="Pfam" id="PF12241">
    <property type="entry name" value="Enoyl_reductase"/>
    <property type="match status" value="1"/>
</dbReference>
<reference evidence="2 3" key="1">
    <citation type="submission" date="2018-01" db="EMBL/GenBank/DDBJ databases">
        <title>Genomic Encyclopedia of Type Strains, Phase III (KMG-III): the genomes of soil and plant-associated and newly described type strains.</title>
        <authorList>
            <person name="Whitman W."/>
        </authorList>
    </citation>
    <scope>NUCLEOTIDE SEQUENCE [LARGE SCALE GENOMIC DNA]</scope>
    <source>
        <strain evidence="2 3">HKI456</strain>
    </source>
</reference>
<evidence type="ECO:0000313" key="2">
    <source>
        <dbReference type="EMBL" id="PPB82917.1"/>
    </source>
</evidence>
<dbReference type="Gene3D" id="3.40.50.720">
    <property type="entry name" value="NAD(P)-binding Rossmann-like Domain"/>
    <property type="match status" value="1"/>
</dbReference>
<dbReference type="RefSeq" id="WP_233203340.1">
    <property type="nucleotide sequence ID" value="NZ_CP062179.1"/>
</dbReference>
<protein>
    <submittedName>
        <fullName evidence="2">Trans-2-enoyl-CoA reductase-like protein</fullName>
    </submittedName>
</protein>
<feature type="domain" description="Trans-2-enoyl-CoA reductase catalytic" evidence="1">
    <location>
        <begin position="9"/>
        <end position="48"/>
    </location>
</feature>
<name>A0A2P5K868_9BURK</name>
<sequence>MERAGSTAKLGTGGWYNTAAFEQAARGYYARSINGDVFYDALTKRVIPLYDIDADKKWVRDTVSKCGDPDRN</sequence>
<dbReference type="EMBL" id="PRDW01000012">
    <property type="protein sequence ID" value="PPB82917.1"/>
    <property type="molecule type" value="Genomic_DNA"/>
</dbReference>
<keyword evidence="3" id="KW-1185">Reference proteome</keyword>
<gene>
    <name evidence="2" type="ORF">B0O95_11294</name>
</gene>
<dbReference type="Proteomes" id="UP000243096">
    <property type="component" value="Unassembled WGS sequence"/>
</dbReference>
<dbReference type="InterPro" id="IPR024910">
    <property type="entry name" value="Enoyl-CoA_Rdtase_cat_dom"/>
</dbReference>